<dbReference type="GO" id="GO:0033573">
    <property type="term" value="C:high-affinity iron permease complex"/>
    <property type="evidence" value="ECO:0007669"/>
    <property type="project" value="InterPro"/>
</dbReference>
<dbReference type="EMBL" id="MU864383">
    <property type="protein sequence ID" value="KAK4188826.1"/>
    <property type="molecule type" value="Genomic_DNA"/>
</dbReference>
<feature type="transmembrane region" description="Helical" evidence="7">
    <location>
        <begin position="299"/>
        <end position="318"/>
    </location>
</feature>
<keyword evidence="6 7" id="KW-0472">Membrane</keyword>
<dbReference type="PANTHER" id="PTHR31632">
    <property type="entry name" value="IRON TRANSPORTER FTH1"/>
    <property type="match status" value="1"/>
</dbReference>
<evidence type="ECO:0000256" key="1">
    <source>
        <dbReference type="ARBA" id="ARBA00004141"/>
    </source>
</evidence>
<feature type="transmembrane region" description="Helical" evidence="7">
    <location>
        <begin position="52"/>
        <end position="78"/>
    </location>
</feature>
<reference evidence="8" key="2">
    <citation type="submission" date="2023-05" db="EMBL/GenBank/DDBJ databases">
        <authorList>
            <consortium name="Lawrence Berkeley National Laboratory"/>
            <person name="Steindorff A."/>
            <person name="Hensen N."/>
            <person name="Bonometti L."/>
            <person name="Westerberg I."/>
            <person name="Brannstrom I.O."/>
            <person name="Guillou S."/>
            <person name="Cros-Aarteil S."/>
            <person name="Calhoun S."/>
            <person name="Haridas S."/>
            <person name="Kuo A."/>
            <person name="Mondo S."/>
            <person name="Pangilinan J."/>
            <person name="Riley R."/>
            <person name="Labutti K."/>
            <person name="Andreopoulos B."/>
            <person name="Lipzen A."/>
            <person name="Chen C."/>
            <person name="Yanf M."/>
            <person name="Daum C."/>
            <person name="Ng V."/>
            <person name="Clum A."/>
            <person name="Ohm R."/>
            <person name="Martin F."/>
            <person name="Silar P."/>
            <person name="Natvig D."/>
            <person name="Lalanne C."/>
            <person name="Gautier V."/>
            <person name="Ament-Velasquez S.L."/>
            <person name="Kruys A."/>
            <person name="Hutchinson M.I."/>
            <person name="Powell A.J."/>
            <person name="Barry K."/>
            <person name="Miller A.N."/>
            <person name="Grigoriev I.V."/>
            <person name="Debuchy R."/>
            <person name="Gladieux P."/>
            <person name="Thoren M.H."/>
            <person name="Johannesson H."/>
        </authorList>
    </citation>
    <scope>NUCLEOTIDE SEQUENCE</scope>
    <source>
        <strain evidence="8">PSN309</strain>
    </source>
</reference>
<accession>A0AAN7AHI2</accession>
<name>A0AAN7AHI2_9PEZI</name>
<dbReference type="GO" id="GO:0015093">
    <property type="term" value="F:ferrous iron transmembrane transporter activity"/>
    <property type="evidence" value="ECO:0007669"/>
    <property type="project" value="TreeGrafter"/>
</dbReference>
<keyword evidence="3" id="KW-0410">Iron transport</keyword>
<feature type="transmembrane region" description="Helical" evidence="7">
    <location>
        <begin position="182"/>
        <end position="202"/>
    </location>
</feature>
<protein>
    <submittedName>
        <fullName evidence="8">High-affinity iron transporter</fullName>
    </submittedName>
</protein>
<evidence type="ECO:0000256" key="2">
    <source>
        <dbReference type="ARBA" id="ARBA00008333"/>
    </source>
</evidence>
<keyword evidence="5 7" id="KW-1133">Transmembrane helix</keyword>
<dbReference type="Proteomes" id="UP001302126">
    <property type="component" value="Unassembled WGS sequence"/>
</dbReference>
<evidence type="ECO:0000256" key="3">
    <source>
        <dbReference type="ARBA" id="ARBA00022496"/>
    </source>
</evidence>
<sequence length="377" mass="41376">MVQVFSLPIFLVTFREALETVIIVSVLLAFLKQTLTTPADPKPQVYRKLVRQVWLGTALGILICLIVAAALIAVFYTLGTNHWDKHELKYEGAFALVASVIITLMGFALLRIGKMQEKWKKKIEASLAPSKEKKTTMGKIRRIKLWMEKYAMFALPFVTVLREGIEAVVFIAGVTFSAPATSIPLAVICGIAVGVGVGWLLYKGGSTTKLKLFMVLSTCLLYIVAAGLFSRAVWFFEQQKWNELVGGDAAEVGDGPGSYDIDQSVWHVNCCSPTLNGGSGWGFLNAIFGWTNSATYGSVISYNVYWIVVILSFIVMRYREVNHHWPLIKKKAVEGAGGSLEERPQKSGSGVQLEVLSEGKAADKGNMGEVYGITHVV</sequence>
<dbReference type="AlphaFoldDB" id="A0AAN7AHI2"/>
<reference evidence="8" key="1">
    <citation type="journal article" date="2023" name="Mol. Phylogenet. Evol.">
        <title>Genome-scale phylogeny and comparative genomics of the fungal order Sordariales.</title>
        <authorList>
            <person name="Hensen N."/>
            <person name="Bonometti L."/>
            <person name="Westerberg I."/>
            <person name="Brannstrom I.O."/>
            <person name="Guillou S."/>
            <person name="Cros-Aarteil S."/>
            <person name="Calhoun S."/>
            <person name="Haridas S."/>
            <person name="Kuo A."/>
            <person name="Mondo S."/>
            <person name="Pangilinan J."/>
            <person name="Riley R."/>
            <person name="LaButti K."/>
            <person name="Andreopoulos B."/>
            <person name="Lipzen A."/>
            <person name="Chen C."/>
            <person name="Yan M."/>
            <person name="Daum C."/>
            <person name="Ng V."/>
            <person name="Clum A."/>
            <person name="Steindorff A."/>
            <person name="Ohm R.A."/>
            <person name="Martin F."/>
            <person name="Silar P."/>
            <person name="Natvig D.O."/>
            <person name="Lalanne C."/>
            <person name="Gautier V."/>
            <person name="Ament-Velasquez S.L."/>
            <person name="Kruys A."/>
            <person name="Hutchinson M.I."/>
            <person name="Powell A.J."/>
            <person name="Barry K."/>
            <person name="Miller A.N."/>
            <person name="Grigoriev I.V."/>
            <person name="Debuchy R."/>
            <person name="Gladieux P."/>
            <person name="Hiltunen Thoren M."/>
            <person name="Johannesson H."/>
        </authorList>
    </citation>
    <scope>NUCLEOTIDE SEQUENCE</scope>
    <source>
        <strain evidence="8">PSN309</strain>
    </source>
</reference>
<evidence type="ECO:0000256" key="4">
    <source>
        <dbReference type="ARBA" id="ARBA00022692"/>
    </source>
</evidence>
<feature type="transmembrane region" description="Helical" evidence="7">
    <location>
        <begin position="6"/>
        <end position="31"/>
    </location>
</feature>
<feature type="transmembrane region" description="Helical" evidence="7">
    <location>
        <begin position="214"/>
        <end position="236"/>
    </location>
</feature>
<keyword evidence="3" id="KW-0813">Transport</keyword>
<evidence type="ECO:0000256" key="6">
    <source>
        <dbReference type="ARBA" id="ARBA00023136"/>
    </source>
</evidence>
<keyword evidence="3" id="KW-0408">Iron</keyword>
<evidence type="ECO:0000313" key="8">
    <source>
        <dbReference type="EMBL" id="KAK4188826.1"/>
    </source>
</evidence>
<dbReference type="InterPro" id="IPR004923">
    <property type="entry name" value="FTR1/Fip1/EfeU"/>
</dbReference>
<feature type="transmembrane region" description="Helical" evidence="7">
    <location>
        <begin position="90"/>
        <end position="112"/>
    </location>
</feature>
<keyword evidence="3" id="KW-0406">Ion transport</keyword>
<evidence type="ECO:0000313" key="9">
    <source>
        <dbReference type="Proteomes" id="UP001302126"/>
    </source>
</evidence>
<keyword evidence="4 7" id="KW-0812">Transmembrane</keyword>
<comment type="caution">
    <text evidence="8">The sequence shown here is derived from an EMBL/GenBank/DDBJ whole genome shotgun (WGS) entry which is preliminary data.</text>
</comment>
<keyword evidence="9" id="KW-1185">Reference proteome</keyword>
<proteinExistence type="inferred from homology"/>
<gene>
    <name evidence="8" type="ORF">QBC35DRAFT_495302</name>
</gene>
<evidence type="ECO:0000256" key="7">
    <source>
        <dbReference type="SAM" id="Phobius"/>
    </source>
</evidence>
<comment type="similarity">
    <text evidence="2">Belongs to the oxidase-dependent Fe transporter (OFeT) (TC 9.A.10.1) family.</text>
</comment>
<dbReference type="PANTHER" id="PTHR31632:SF2">
    <property type="entry name" value="PLASMA MEMBRANE IRON PERMEASE"/>
    <property type="match status" value="1"/>
</dbReference>
<comment type="subcellular location">
    <subcellularLocation>
        <location evidence="1">Membrane</location>
        <topology evidence="1">Multi-pass membrane protein</topology>
    </subcellularLocation>
</comment>
<organism evidence="8 9">
    <name type="scientific">Podospora australis</name>
    <dbReference type="NCBI Taxonomy" id="1536484"/>
    <lineage>
        <taxon>Eukaryota</taxon>
        <taxon>Fungi</taxon>
        <taxon>Dikarya</taxon>
        <taxon>Ascomycota</taxon>
        <taxon>Pezizomycotina</taxon>
        <taxon>Sordariomycetes</taxon>
        <taxon>Sordariomycetidae</taxon>
        <taxon>Sordariales</taxon>
        <taxon>Podosporaceae</taxon>
        <taxon>Podospora</taxon>
    </lineage>
</organism>
<feature type="transmembrane region" description="Helical" evidence="7">
    <location>
        <begin position="150"/>
        <end position="176"/>
    </location>
</feature>
<evidence type="ECO:0000256" key="5">
    <source>
        <dbReference type="ARBA" id="ARBA00022989"/>
    </source>
</evidence>
<dbReference type="Pfam" id="PF03239">
    <property type="entry name" value="FTR1"/>
    <property type="match status" value="1"/>
</dbReference>